<reference evidence="1" key="1">
    <citation type="submission" date="2018-11" db="EMBL/GenBank/DDBJ databases">
        <authorList>
            <consortium name="Pathogen Informatics"/>
        </authorList>
    </citation>
    <scope>NUCLEOTIDE SEQUENCE</scope>
</reference>
<dbReference type="EMBL" id="CAAALY010124693">
    <property type="protein sequence ID" value="VEL31625.1"/>
    <property type="molecule type" value="Genomic_DNA"/>
</dbReference>
<dbReference type="Proteomes" id="UP000784294">
    <property type="component" value="Unassembled WGS sequence"/>
</dbReference>
<gene>
    <name evidence="1" type="ORF">PXEA_LOCUS25065</name>
</gene>
<evidence type="ECO:0000313" key="1">
    <source>
        <dbReference type="EMBL" id="VEL31625.1"/>
    </source>
</evidence>
<dbReference type="AlphaFoldDB" id="A0A448X9M2"/>
<comment type="caution">
    <text evidence="1">The sequence shown here is derived from an EMBL/GenBank/DDBJ whole genome shotgun (WGS) entry which is preliminary data.</text>
</comment>
<name>A0A448X9M2_9PLAT</name>
<proteinExistence type="predicted"/>
<sequence>MSQRLSGPQEPRCQVEEGTMWVSPDYADRRSLPQQVLWRFQNEMAVLVHLGLSLRCVYAFVFMHVRLYEPLRRLSESLRPRSLYWP</sequence>
<protein>
    <submittedName>
        <fullName evidence="1">Uncharacterized protein</fullName>
    </submittedName>
</protein>
<keyword evidence="2" id="KW-1185">Reference proteome</keyword>
<organism evidence="1 2">
    <name type="scientific">Protopolystoma xenopodis</name>
    <dbReference type="NCBI Taxonomy" id="117903"/>
    <lineage>
        <taxon>Eukaryota</taxon>
        <taxon>Metazoa</taxon>
        <taxon>Spiralia</taxon>
        <taxon>Lophotrochozoa</taxon>
        <taxon>Platyhelminthes</taxon>
        <taxon>Monogenea</taxon>
        <taxon>Polyopisthocotylea</taxon>
        <taxon>Polystomatidea</taxon>
        <taxon>Polystomatidae</taxon>
        <taxon>Protopolystoma</taxon>
    </lineage>
</organism>
<evidence type="ECO:0000313" key="2">
    <source>
        <dbReference type="Proteomes" id="UP000784294"/>
    </source>
</evidence>
<accession>A0A448X9M2</accession>